<dbReference type="AlphaFoldDB" id="K1V8N7"/>
<evidence type="ECO:0008006" key="4">
    <source>
        <dbReference type="Google" id="ProtNLM"/>
    </source>
</evidence>
<evidence type="ECO:0000313" key="3">
    <source>
        <dbReference type="Proteomes" id="UP000006757"/>
    </source>
</evidence>
<dbReference type="OrthoDB" id="2553859at2759"/>
<proteinExistence type="predicted"/>
<dbReference type="InParanoid" id="K1V8N7"/>
<evidence type="ECO:0000313" key="2">
    <source>
        <dbReference type="EMBL" id="EKD00345.1"/>
    </source>
</evidence>
<protein>
    <recommendedName>
        <fullName evidence="4">EKC/KEOPS complex subunit GON7</fullName>
    </recommendedName>
</protein>
<dbReference type="EMBL" id="AMBO01000343">
    <property type="protein sequence ID" value="EKD00345.1"/>
    <property type="molecule type" value="Genomic_DNA"/>
</dbReference>
<feature type="compositionally biased region" description="Acidic residues" evidence="1">
    <location>
        <begin position="101"/>
        <end position="115"/>
    </location>
</feature>
<organism evidence="2 3">
    <name type="scientific">Trichosporon asahii var. asahii (strain CBS 8904)</name>
    <name type="common">Yeast</name>
    <dbReference type="NCBI Taxonomy" id="1220162"/>
    <lineage>
        <taxon>Eukaryota</taxon>
        <taxon>Fungi</taxon>
        <taxon>Dikarya</taxon>
        <taxon>Basidiomycota</taxon>
        <taxon>Agaricomycotina</taxon>
        <taxon>Tremellomycetes</taxon>
        <taxon>Trichosporonales</taxon>
        <taxon>Trichosporonaceae</taxon>
        <taxon>Trichosporon</taxon>
    </lineage>
</organism>
<sequence>MPSISFSYAVAPPEGITCSTPATKSESVDFTPGKSDRSATNAYYEAATPALREAQLRLNELLTEWKDAVGDAEKQKEDRGKVAYGKGKAARLMEMAKKDEASDDSEDEDDEDESA</sequence>
<gene>
    <name evidence="2" type="ORF">A1Q2_05314</name>
</gene>
<feature type="region of interest" description="Disordered" evidence="1">
    <location>
        <begin position="93"/>
        <end position="115"/>
    </location>
</feature>
<evidence type="ECO:0000256" key="1">
    <source>
        <dbReference type="SAM" id="MobiDB-lite"/>
    </source>
</evidence>
<keyword evidence="3" id="KW-1185">Reference proteome</keyword>
<name>K1V8N7_TRIAC</name>
<dbReference type="HOGENOM" id="CLU_2110667_0_0_1"/>
<dbReference type="Proteomes" id="UP000006757">
    <property type="component" value="Unassembled WGS sequence"/>
</dbReference>
<accession>K1V8N7</accession>
<comment type="caution">
    <text evidence="2">The sequence shown here is derived from an EMBL/GenBank/DDBJ whole genome shotgun (WGS) entry which is preliminary data.</text>
</comment>
<reference evidence="2 3" key="1">
    <citation type="journal article" date="2012" name="Eukaryot. Cell">
        <title>Genome sequence of the Trichosporon asahii environmental strain CBS 8904.</title>
        <authorList>
            <person name="Yang R.Y."/>
            <person name="Li H.T."/>
            <person name="Zhu H."/>
            <person name="Zhou G.P."/>
            <person name="Wang M."/>
            <person name="Wang L."/>
        </authorList>
    </citation>
    <scope>NUCLEOTIDE SEQUENCE [LARGE SCALE GENOMIC DNA]</scope>
    <source>
        <strain evidence="2 3">CBS 8904</strain>
    </source>
</reference>
<dbReference type="eggNOG" id="ENOG502T2A6">
    <property type="taxonomic scope" value="Eukaryota"/>
</dbReference>